<dbReference type="InParanoid" id="A0A507BN17"/>
<dbReference type="AlphaFoldDB" id="A0A507BN17"/>
<evidence type="ECO:0000313" key="4">
    <source>
        <dbReference type="Proteomes" id="UP000319257"/>
    </source>
</evidence>
<dbReference type="EMBL" id="SKBQ01000105">
    <property type="protein sequence ID" value="TPX18919.1"/>
    <property type="molecule type" value="Genomic_DNA"/>
</dbReference>
<dbReference type="RefSeq" id="XP_031000630.1">
    <property type="nucleotide sequence ID" value="XM_031134122.1"/>
</dbReference>
<evidence type="ECO:0000313" key="3">
    <source>
        <dbReference type="EMBL" id="TPX18919.1"/>
    </source>
</evidence>
<dbReference type="GeneID" id="41978844"/>
<dbReference type="CDD" id="cd04301">
    <property type="entry name" value="NAT_SF"/>
    <property type="match status" value="1"/>
</dbReference>
<dbReference type="Pfam" id="PF00583">
    <property type="entry name" value="Acetyltransf_1"/>
    <property type="match status" value="1"/>
</dbReference>
<dbReference type="Gene3D" id="3.40.630.30">
    <property type="match status" value="1"/>
</dbReference>
<feature type="region of interest" description="Disordered" evidence="1">
    <location>
        <begin position="1"/>
        <end position="31"/>
    </location>
</feature>
<gene>
    <name evidence="3" type="ORF">E0L32_011397</name>
</gene>
<dbReference type="Proteomes" id="UP000319257">
    <property type="component" value="Unassembled WGS sequence"/>
</dbReference>
<protein>
    <recommendedName>
        <fullName evidence="2">N-acetyltransferase domain-containing protein</fullName>
    </recommendedName>
</protein>
<dbReference type="InterPro" id="IPR016181">
    <property type="entry name" value="Acyl_CoA_acyltransferase"/>
</dbReference>
<feature type="domain" description="N-acetyltransferase" evidence="2">
    <location>
        <begin position="63"/>
        <end position="207"/>
    </location>
</feature>
<reference evidence="3 4" key="1">
    <citation type="submission" date="2019-06" db="EMBL/GenBank/DDBJ databases">
        <title>Draft genome sequence of the filamentous fungus Phialemoniopsis curvata isolated from diesel fuel.</title>
        <authorList>
            <person name="Varaljay V.A."/>
            <person name="Lyon W.J."/>
            <person name="Crouch A.L."/>
            <person name="Drake C.E."/>
            <person name="Hollomon J.M."/>
            <person name="Nadeau L.J."/>
            <person name="Nunn H.S."/>
            <person name="Stevenson B.S."/>
            <person name="Bojanowski C.L."/>
            <person name="Crookes-Goodson W.J."/>
        </authorList>
    </citation>
    <scope>NUCLEOTIDE SEQUENCE [LARGE SCALE GENOMIC DNA]</scope>
    <source>
        <strain evidence="3 4">D216</strain>
    </source>
</reference>
<feature type="compositionally biased region" description="Pro residues" evidence="1">
    <location>
        <begin position="1"/>
        <end position="12"/>
    </location>
</feature>
<dbReference type="SUPFAM" id="SSF55729">
    <property type="entry name" value="Acyl-CoA N-acyltransferases (Nat)"/>
    <property type="match status" value="1"/>
</dbReference>
<sequence>MQQPPTDEPLSPPVAGAGDDDDGSHAIPSGSPYVFSPDAHAHLTPYLAALHGSCITHDRMTGSFLPPLNHEKLLGWWKVKMAEVAAERRVIIILLDESEPGARAKGPELVGAVMLGTPPTETSPHCGLVESLLVSPRHRSRGGARMLLAALEVEAARRGRYLLRAETASGSAAEEVFKKASYQLVGKIPGYTVNLAGEKLDEAIFYKDLSA</sequence>
<accession>A0A507BN17</accession>
<dbReference type="PROSITE" id="PS51186">
    <property type="entry name" value="GNAT"/>
    <property type="match status" value="1"/>
</dbReference>
<dbReference type="GO" id="GO:0016747">
    <property type="term" value="F:acyltransferase activity, transferring groups other than amino-acyl groups"/>
    <property type="evidence" value="ECO:0007669"/>
    <property type="project" value="InterPro"/>
</dbReference>
<name>A0A507BN17_9PEZI</name>
<keyword evidence="4" id="KW-1185">Reference proteome</keyword>
<dbReference type="InterPro" id="IPR000182">
    <property type="entry name" value="GNAT_dom"/>
</dbReference>
<evidence type="ECO:0000256" key="1">
    <source>
        <dbReference type="SAM" id="MobiDB-lite"/>
    </source>
</evidence>
<dbReference type="STRING" id="1093900.A0A507BN17"/>
<organism evidence="3 4">
    <name type="scientific">Thyridium curvatum</name>
    <dbReference type="NCBI Taxonomy" id="1093900"/>
    <lineage>
        <taxon>Eukaryota</taxon>
        <taxon>Fungi</taxon>
        <taxon>Dikarya</taxon>
        <taxon>Ascomycota</taxon>
        <taxon>Pezizomycotina</taxon>
        <taxon>Sordariomycetes</taxon>
        <taxon>Sordariomycetidae</taxon>
        <taxon>Thyridiales</taxon>
        <taxon>Thyridiaceae</taxon>
        <taxon>Thyridium</taxon>
    </lineage>
</organism>
<dbReference type="OrthoDB" id="41532at2759"/>
<evidence type="ECO:0000259" key="2">
    <source>
        <dbReference type="PROSITE" id="PS51186"/>
    </source>
</evidence>
<comment type="caution">
    <text evidence="3">The sequence shown here is derived from an EMBL/GenBank/DDBJ whole genome shotgun (WGS) entry which is preliminary data.</text>
</comment>
<proteinExistence type="predicted"/>